<proteinExistence type="predicted"/>
<dbReference type="RefSeq" id="XP_031565874.1">
    <property type="nucleotide sequence ID" value="XM_031710014.1"/>
</dbReference>
<dbReference type="OrthoDB" id="10308958at2759"/>
<dbReference type="AlphaFoldDB" id="A0A6P8IGL1"/>
<dbReference type="GeneID" id="116301016"/>
<name>A0A6P8IGL1_ACTTE</name>
<keyword evidence="1" id="KW-1185">Reference proteome</keyword>
<gene>
    <name evidence="2" type="primary">LOC116301016</name>
</gene>
<evidence type="ECO:0000313" key="1">
    <source>
        <dbReference type="Proteomes" id="UP000515163"/>
    </source>
</evidence>
<protein>
    <submittedName>
        <fullName evidence="2">Uncharacterized protein LOC116301016</fullName>
    </submittedName>
</protein>
<accession>A0A6P8IGL1</accession>
<reference evidence="2" key="1">
    <citation type="submission" date="2025-08" db="UniProtKB">
        <authorList>
            <consortium name="RefSeq"/>
        </authorList>
    </citation>
    <scope>IDENTIFICATION</scope>
    <source>
        <tissue evidence="2">Tentacle</tissue>
    </source>
</reference>
<organism evidence="1 2">
    <name type="scientific">Actinia tenebrosa</name>
    <name type="common">Australian red waratah sea anemone</name>
    <dbReference type="NCBI Taxonomy" id="6105"/>
    <lineage>
        <taxon>Eukaryota</taxon>
        <taxon>Metazoa</taxon>
        <taxon>Cnidaria</taxon>
        <taxon>Anthozoa</taxon>
        <taxon>Hexacorallia</taxon>
        <taxon>Actiniaria</taxon>
        <taxon>Actiniidae</taxon>
        <taxon>Actinia</taxon>
    </lineage>
</organism>
<dbReference type="InParanoid" id="A0A6P8IGL1"/>
<evidence type="ECO:0000313" key="2">
    <source>
        <dbReference type="RefSeq" id="XP_031565874.1"/>
    </source>
</evidence>
<dbReference type="KEGG" id="aten:116301016"/>
<sequence length="302" mass="34360">MSVTALQLEDRVPKHQPFSIYLDEALKTLNSEHTPRTIPQRYFKQGYTNRTSELGQKCPNRGRAHKNLGSKLPPDRSMVATKGTQLFPDGGIVGQNAIPDKGMIGTKVIKRRVARVEKEKKIVSERLKTEKEFSFKKSSKMTNVQPLGKLREYRNDYSIDHIPSLKKVDVDDRYEKEKHIQKVLNRLNLNAGPHYKSPTSSSSQKGPVIKNTTGIDFASSLMESHNLTLKQLREFWQDMPSFLNIQAAKLRRKYGIVGSEAADDIDDIAIEIVTKWNTPTTVVLPNIENQISRTLYVVEEEN</sequence>
<dbReference type="Proteomes" id="UP000515163">
    <property type="component" value="Unplaced"/>
</dbReference>